<comment type="caution">
    <text evidence="1">The sequence shown here is derived from an EMBL/GenBank/DDBJ whole genome shotgun (WGS) entry which is preliminary data.</text>
</comment>
<protein>
    <submittedName>
        <fullName evidence="1">Uncharacterized protein</fullName>
    </submittedName>
</protein>
<accession>A0A1J5RPT4</accession>
<evidence type="ECO:0000313" key="1">
    <source>
        <dbReference type="EMBL" id="OIQ98280.1"/>
    </source>
</evidence>
<proteinExistence type="predicted"/>
<dbReference type="AlphaFoldDB" id="A0A1J5RPT4"/>
<sequence length="79" mass="8842">MCAESCNTLLIKEDANMNKSLHFKRKLPTHPTCDNCVHTFRKKGGHGIVVCIPHLKDMHGHNSSVCELYSMKSKKHGAP</sequence>
<name>A0A1J5RPT4_9ZZZZ</name>
<organism evidence="1">
    <name type="scientific">mine drainage metagenome</name>
    <dbReference type="NCBI Taxonomy" id="410659"/>
    <lineage>
        <taxon>unclassified sequences</taxon>
        <taxon>metagenomes</taxon>
        <taxon>ecological metagenomes</taxon>
    </lineage>
</organism>
<gene>
    <name evidence="1" type="ORF">GALL_197090</name>
</gene>
<dbReference type="EMBL" id="MLJW01000121">
    <property type="protein sequence ID" value="OIQ98280.1"/>
    <property type="molecule type" value="Genomic_DNA"/>
</dbReference>
<reference evidence="1" key="1">
    <citation type="submission" date="2016-10" db="EMBL/GenBank/DDBJ databases">
        <title>Sequence of Gallionella enrichment culture.</title>
        <authorList>
            <person name="Poehlein A."/>
            <person name="Muehling M."/>
            <person name="Daniel R."/>
        </authorList>
    </citation>
    <scope>NUCLEOTIDE SEQUENCE</scope>
</reference>